<keyword evidence="5" id="KW-0676">Redox-active center</keyword>
<dbReference type="Pfam" id="PF13686">
    <property type="entry name" value="DrsE_2"/>
    <property type="match status" value="1"/>
</dbReference>
<dbReference type="InterPro" id="IPR004099">
    <property type="entry name" value="Pyr_nucl-diS_OxRdtase_dimer"/>
</dbReference>
<dbReference type="PANTHER" id="PTHR43429">
    <property type="entry name" value="PYRIDINE NUCLEOTIDE-DISULFIDE OXIDOREDUCTASE DOMAIN-CONTAINING"/>
    <property type="match status" value="1"/>
</dbReference>
<dbReference type="RefSeq" id="WP_216556764.1">
    <property type="nucleotide sequence ID" value="NZ_JAHLOH010000022.1"/>
</dbReference>
<dbReference type="EMBL" id="JANGAC010000020">
    <property type="protein sequence ID" value="MCQ4925268.1"/>
    <property type="molecule type" value="Genomic_DNA"/>
</dbReference>
<keyword evidence="3" id="KW-0274">FAD</keyword>
<evidence type="ECO:0000256" key="3">
    <source>
        <dbReference type="ARBA" id="ARBA00022827"/>
    </source>
</evidence>
<keyword evidence="8" id="KW-1185">Reference proteome</keyword>
<comment type="caution">
    <text evidence="7">The sequence shown here is derived from an EMBL/GenBank/DDBJ whole genome shotgun (WGS) entry which is preliminary data.</text>
</comment>
<comment type="cofactor">
    <cofactor evidence="1">
        <name>FAD</name>
        <dbReference type="ChEBI" id="CHEBI:57692"/>
    </cofactor>
</comment>
<dbReference type="Pfam" id="PF00581">
    <property type="entry name" value="Rhodanese"/>
    <property type="match status" value="1"/>
</dbReference>
<dbReference type="InterPro" id="IPR023753">
    <property type="entry name" value="FAD/NAD-binding_dom"/>
</dbReference>
<dbReference type="SMART" id="SM00450">
    <property type="entry name" value="RHOD"/>
    <property type="match status" value="1"/>
</dbReference>
<dbReference type="InterPro" id="IPR001763">
    <property type="entry name" value="Rhodanese-like_dom"/>
</dbReference>
<keyword evidence="2" id="KW-0285">Flavoprotein</keyword>
<dbReference type="InterPro" id="IPR050260">
    <property type="entry name" value="FAD-bd_OxRdtase"/>
</dbReference>
<protein>
    <submittedName>
        <fullName evidence="7">FAD-dependent oxidoreductase</fullName>
    </submittedName>
</protein>
<evidence type="ECO:0000313" key="8">
    <source>
        <dbReference type="Proteomes" id="UP001524478"/>
    </source>
</evidence>
<dbReference type="InterPro" id="IPR032836">
    <property type="entry name" value="DsrE2-like"/>
</dbReference>
<evidence type="ECO:0000256" key="4">
    <source>
        <dbReference type="ARBA" id="ARBA00023002"/>
    </source>
</evidence>
<evidence type="ECO:0000256" key="5">
    <source>
        <dbReference type="ARBA" id="ARBA00023284"/>
    </source>
</evidence>
<dbReference type="PROSITE" id="PS50206">
    <property type="entry name" value="RHODANESE_3"/>
    <property type="match status" value="1"/>
</dbReference>
<name>A0ABT1SFK0_9FIRM</name>
<evidence type="ECO:0000313" key="7">
    <source>
        <dbReference type="EMBL" id="MCQ4925268.1"/>
    </source>
</evidence>
<proteinExistence type="predicted"/>
<dbReference type="Pfam" id="PF01206">
    <property type="entry name" value="TusA"/>
    <property type="match status" value="1"/>
</dbReference>
<sequence>MSKKVVIVGGVAGGATALARLRRLDEDVQIVLFERGEYVSFANCGLPYYIGGTIENRDSLLVQTPESIMERFNVDVRIRSEVTKIFKEDKKVLVKDLKNDKTYEEYYDYLILSTGSTPLRPPIPGINSPNIFSLWNIPDTDTIKSYVDEKSPKSAIVVGGGFIGLEMAENLHDLGLKVSIVEMLDQVMAPIDYEMAQIVHEHLRSKGVDLRLKDGVSKFEYNSGVTTITLQSGAEIKGDMIILSIGIRPNGELAKDAGLEVNQRSGIIVDKYLKTSDDYIYAIGDVIEVKDYVNNVQTMVPLAGPANKQGRIVANNILGSKEEYKGTQGTSIAKVFDLTVANTGTNEKTLNRLGKEYKKDYFIAIIHSNSNAGYYPGALPMTIKLIFDFNGKILGSQIVGYEGVDKRIDVIATVIRFGGKVSDLTELELAYAPPYSSAKDPVNMVGFAAENQLLGKVDIVLWKELEELDKENIIILDVREKEEINMGYIKNSINIPLGQLRNRLGELDKNKSYILYCAVGLRGYIGTRILTQNGFIAKNLAGGFNTYKTMFCQNSRDDACGISSSGPEVFSDSGVQKVEKKTKRLEEIDVKVAGTGEFFKLNACGLSCPGPIMQVSEKIKTIDEGDKLEVMSTDPGFINDIAAWCKNTGNMLIRTEKGDKKFVALIEKGSKIKGQVGKSVPQVKDDKNIIVFSGDLDKAIASFIIANGARAMGKEVTMFFTFWGLNIIKKDSYIKTNKDFMAKVFGMMMPKSSRKLGLSKMNMAGMGPKMIRMVMKDKNISSLEELIEQGIKSGIKMVACQMSMDVMGVSKEELLDGVEIGGVATMLNAADDSNMSLFI</sequence>
<dbReference type="Pfam" id="PF02852">
    <property type="entry name" value="Pyr_redox_dim"/>
    <property type="match status" value="1"/>
</dbReference>
<dbReference type="InterPro" id="IPR001455">
    <property type="entry name" value="TusA-like"/>
</dbReference>
<gene>
    <name evidence="7" type="ORF">NE686_19345</name>
</gene>
<dbReference type="PANTHER" id="PTHR43429:SF1">
    <property type="entry name" value="NAD(P)H SULFUR OXIDOREDUCTASE (COA-DEPENDENT)"/>
    <property type="match status" value="1"/>
</dbReference>
<evidence type="ECO:0000259" key="6">
    <source>
        <dbReference type="PROSITE" id="PS50206"/>
    </source>
</evidence>
<dbReference type="Pfam" id="PF07992">
    <property type="entry name" value="Pyr_redox_2"/>
    <property type="match status" value="1"/>
</dbReference>
<keyword evidence="4" id="KW-0560">Oxidoreductase</keyword>
<evidence type="ECO:0000256" key="2">
    <source>
        <dbReference type="ARBA" id="ARBA00022630"/>
    </source>
</evidence>
<dbReference type="Proteomes" id="UP001524478">
    <property type="component" value="Unassembled WGS sequence"/>
</dbReference>
<dbReference type="PROSITE" id="PS01148">
    <property type="entry name" value="UPF0033"/>
    <property type="match status" value="1"/>
</dbReference>
<reference evidence="7 8" key="1">
    <citation type="submission" date="2022-06" db="EMBL/GenBank/DDBJ databases">
        <title>Isolation of gut microbiota from human fecal samples.</title>
        <authorList>
            <person name="Pamer E.G."/>
            <person name="Barat B."/>
            <person name="Waligurski E."/>
            <person name="Medina S."/>
            <person name="Paddock L."/>
            <person name="Mostad J."/>
        </authorList>
    </citation>
    <scope>NUCLEOTIDE SEQUENCE [LARGE SCALE GENOMIC DNA]</scope>
    <source>
        <strain evidence="7 8">DFI.7.95</strain>
    </source>
</reference>
<accession>A0ABT1SFK0</accession>
<feature type="domain" description="Rhodanese" evidence="6">
    <location>
        <begin position="469"/>
        <end position="553"/>
    </location>
</feature>
<organism evidence="7 8">
    <name type="scientific">Tissierella carlieri</name>
    <dbReference type="NCBI Taxonomy" id="689904"/>
    <lineage>
        <taxon>Bacteria</taxon>
        <taxon>Bacillati</taxon>
        <taxon>Bacillota</taxon>
        <taxon>Tissierellia</taxon>
        <taxon>Tissierellales</taxon>
        <taxon>Tissierellaceae</taxon>
        <taxon>Tissierella</taxon>
    </lineage>
</organism>
<evidence type="ECO:0000256" key="1">
    <source>
        <dbReference type="ARBA" id="ARBA00001974"/>
    </source>
</evidence>